<accession>A0A4Y2HG50</accession>
<protein>
    <submittedName>
        <fullName evidence="1">Uncharacterized protein</fullName>
    </submittedName>
</protein>
<name>A0A4Y2HG50_ARAVE</name>
<evidence type="ECO:0000313" key="2">
    <source>
        <dbReference type="Proteomes" id="UP000499080"/>
    </source>
</evidence>
<sequence length="91" mass="10197">METDISVKVLTTTSVNPWSSSQIQKAQLQDPAIKPILEKKLNSTDRPFGKKSLRRVLQQNDTGLFGTPYILRKVFFTTSGKVMMEVPVDGN</sequence>
<dbReference type="EMBL" id="BGPR01001917">
    <property type="protein sequence ID" value="GBM64249.1"/>
    <property type="molecule type" value="Genomic_DNA"/>
</dbReference>
<dbReference type="OrthoDB" id="425619at2759"/>
<organism evidence="1 2">
    <name type="scientific">Araneus ventricosus</name>
    <name type="common">Orbweaver spider</name>
    <name type="synonym">Epeira ventricosa</name>
    <dbReference type="NCBI Taxonomy" id="182803"/>
    <lineage>
        <taxon>Eukaryota</taxon>
        <taxon>Metazoa</taxon>
        <taxon>Ecdysozoa</taxon>
        <taxon>Arthropoda</taxon>
        <taxon>Chelicerata</taxon>
        <taxon>Arachnida</taxon>
        <taxon>Araneae</taxon>
        <taxon>Araneomorphae</taxon>
        <taxon>Entelegynae</taxon>
        <taxon>Araneoidea</taxon>
        <taxon>Araneidae</taxon>
        <taxon>Araneus</taxon>
    </lineage>
</organism>
<evidence type="ECO:0000313" key="1">
    <source>
        <dbReference type="EMBL" id="GBM64249.1"/>
    </source>
</evidence>
<reference evidence="1 2" key="1">
    <citation type="journal article" date="2019" name="Sci. Rep.">
        <title>Orb-weaving spider Araneus ventricosus genome elucidates the spidroin gene catalogue.</title>
        <authorList>
            <person name="Kono N."/>
            <person name="Nakamura H."/>
            <person name="Ohtoshi R."/>
            <person name="Moran D.A.P."/>
            <person name="Shinohara A."/>
            <person name="Yoshida Y."/>
            <person name="Fujiwara M."/>
            <person name="Mori M."/>
            <person name="Tomita M."/>
            <person name="Arakawa K."/>
        </authorList>
    </citation>
    <scope>NUCLEOTIDE SEQUENCE [LARGE SCALE GENOMIC DNA]</scope>
</reference>
<dbReference type="AlphaFoldDB" id="A0A4Y2HG50"/>
<keyword evidence="2" id="KW-1185">Reference proteome</keyword>
<proteinExistence type="predicted"/>
<dbReference type="Proteomes" id="UP000499080">
    <property type="component" value="Unassembled WGS sequence"/>
</dbReference>
<comment type="caution">
    <text evidence="1">The sequence shown here is derived from an EMBL/GenBank/DDBJ whole genome shotgun (WGS) entry which is preliminary data.</text>
</comment>
<gene>
    <name evidence="1" type="ORF">AVEN_167274_1</name>
</gene>